<dbReference type="RefSeq" id="WP_377357667.1">
    <property type="nucleotide sequence ID" value="NZ_JBHTCM010000007.1"/>
</dbReference>
<accession>A0ABW2KUB4</accession>
<dbReference type="Pfam" id="PF00440">
    <property type="entry name" value="TetR_N"/>
    <property type="match status" value="1"/>
</dbReference>
<name>A0ABW2KUB4_9PROT</name>
<evidence type="ECO:0000313" key="8">
    <source>
        <dbReference type="Proteomes" id="UP001596456"/>
    </source>
</evidence>
<proteinExistence type="predicted"/>
<dbReference type="EMBL" id="JBHTCM010000007">
    <property type="protein sequence ID" value="MFC7332915.1"/>
    <property type="molecule type" value="Genomic_DNA"/>
</dbReference>
<keyword evidence="3" id="KW-0804">Transcription</keyword>
<dbReference type="PROSITE" id="PS50977">
    <property type="entry name" value="HTH_TETR_2"/>
    <property type="match status" value="1"/>
</dbReference>
<evidence type="ECO:0000256" key="5">
    <source>
        <dbReference type="SAM" id="MobiDB-lite"/>
    </source>
</evidence>
<keyword evidence="2 4" id="KW-0238">DNA-binding</keyword>
<feature type="compositionally biased region" description="Low complexity" evidence="5">
    <location>
        <begin position="31"/>
        <end position="41"/>
    </location>
</feature>
<evidence type="ECO:0000313" key="7">
    <source>
        <dbReference type="EMBL" id="MFC7332915.1"/>
    </source>
</evidence>
<protein>
    <submittedName>
        <fullName evidence="7">TetR/AcrR family transcriptional regulator</fullName>
    </submittedName>
</protein>
<evidence type="ECO:0000256" key="3">
    <source>
        <dbReference type="ARBA" id="ARBA00023163"/>
    </source>
</evidence>
<dbReference type="InterPro" id="IPR001647">
    <property type="entry name" value="HTH_TetR"/>
</dbReference>
<reference evidence="8" key="1">
    <citation type="journal article" date="2019" name="Int. J. Syst. Evol. Microbiol.">
        <title>The Global Catalogue of Microorganisms (GCM) 10K type strain sequencing project: providing services to taxonomists for standard genome sequencing and annotation.</title>
        <authorList>
            <consortium name="The Broad Institute Genomics Platform"/>
            <consortium name="The Broad Institute Genome Sequencing Center for Infectious Disease"/>
            <person name="Wu L."/>
            <person name="Ma J."/>
        </authorList>
    </citation>
    <scope>NUCLEOTIDE SEQUENCE [LARGE SCALE GENOMIC DNA]</scope>
    <source>
        <strain evidence="8">CGMCC 1.16275</strain>
    </source>
</reference>
<dbReference type="PANTHER" id="PTHR30055">
    <property type="entry name" value="HTH-TYPE TRANSCRIPTIONAL REGULATOR RUTR"/>
    <property type="match status" value="1"/>
</dbReference>
<feature type="region of interest" description="Disordered" evidence="5">
    <location>
        <begin position="1"/>
        <end position="53"/>
    </location>
</feature>
<feature type="DNA-binding region" description="H-T-H motif" evidence="4">
    <location>
        <begin position="74"/>
        <end position="93"/>
    </location>
</feature>
<dbReference type="Proteomes" id="UP001596456">
    <property type="component" value="Unassembled WGS sequence"/>
</dbReference>
<evidence type="ECO:0000259" key="6">
    <source>
        <dbReference type="PROSITE" id="PS50977"/>
    </source>
</evidence>
<keyword evidence="1" id="KW-0805">Transcription regulation</keyword>
<dbReference type="PRINTS" id="PR00455">
    <property type="entry name" value="HTHTETR"/>
</dbReference>
<dbReference type="SUPFAM" id="SSF46689">
    <property type="entry name" value="Homeodomain-like"/>
    <property type="match status" value="1"/>
</dbReference>
<keyword evidence="8" id="KW-1185">Reference proteome</keyword>
<evidence type="ECO:0000256" key="1">
    <source>
        <dbReference type="ARBA" id="ARBA00023015"/>
    </source>
</evidence>
<gene>
    <name evidence="7" type="ORF">ACFQPS_07045</name>
</gene>
<dbReference type="InterPro" id="IPR050109">
    <property type="entry name" value="HTH-type_TetR-like_transc_reg"/>
</dbReference>
<sequence>MPDEAAGPARRGRAEKRQGAGPEAGPGQGAGTPAPAALAAPVRRRQQERSAEARRRLCEATIDCLATHGYAGTTTQRVAEMAGLSRGAMQHHYGSKLDLVTAAAEYLLDGALARTIETVHRLKPGGDDRFRTLVHQLWRRLVASPRYDAVLEVFVAVRSDADLRARIDTVLRRLSLSLAEAMGTLFRPRPGVEADPALLVGMTFTLLRGLSLEAGIYRDPVLVERVLDSWATMLADRLRFADETEGTADPMPLRRAGRG</sequence>
<dbReference type="Gene3D" id="1.10.357.10">
    <property type="entry name" value="Tetracycline Repressor, domain 2"/>
    <property type="match status" value="1"/>
</dbReference>
<feature type="domain" description="HTH tetR-type" evidence="6">
    <location>
        <begin position="51"/>
        <end position="111"/>
    </location>
</feature>
<evidence type="ECO:0000256" key="4">
    <source>
        <dbReference type="PROSITE-ProRule" id="PRU00335"/>
    </source>
</evidence>
<organism evidence="7 8">
    <name type="scientific">Rhodocista pekingensis</name>
    <dbReference type="NCBI Taxonomy" id="201185"/>
    <lineage>
        <taxon>Bacteria</taxon>
        <taxon>Pseudomonadati</taxon>
        <taxon>Pseudomonadota</taxon>
        <taxon>Alphaproteobacteria</taxon>
        <taxon>Rhodospirillales</taxon>
        <taxon>Azospirillaceae</taxon>
        <taxon>Rhodocista</taxon>
    </lineage>
</organism>
<dbReference type="InterPro" id="IPR009057">
    <property type="entry name" value="Homeodomain-like_sf"/>
</dbReference>
<dbReference type="PANTHER" id="PTHR30055:SF234">
    <property type="entry name" value="HTH-TYPE TRANSCRIPTIONAL REGULATOR BETI"/>
    <property type="match status" value="1"/>
</dbReference>
<evidence type="ECO:0000256" key="2">
    <source>
        <dbReference type="ARBA" id="ARBA00023125"/>
    </source>
</evidence>
<comment type="caution">
    <text evidence="7">The sequence shown here is derived from an EMBL/GenBank/DDBJ whole genome shotgun (WGS) entry which is preliminary data.</text>
</comment>